<dbReference type="EMBL" id="VSRR010000636">
    <property type="protein sequence ID" value="MPC17972.1"/>
    <property type="molecule type" value="Genomic_DNA"/>
</dbReference>
<protein>
    <submittedName>
        <fullName evidence="1">Uncharacterized protein</fullName>
    </submittedName>
</protein>
<gene>
    <name evidence="1" type="ORF">E2C01_010843</name>
</gene>
<dbReference type="AlphaFoldDB" id="A0A5B7D9P3"/>
<reference evidence="1 2" key="1">
    <citation type="submission" date="2019-05" db="EMBL/GenBank/DDBJ databases">
        <title>Another draft genome of Portunus trituberculatus and its Hox gene families provides insights of decapod evolution.</title>
        <authorList>
            <person name="Jeong J.-H."/>
            <person name="Song I."/>
            <person name="Kim S."/>
            <person name="Choi T."/>
            <person name="Kim D."/>
            <person name="Ryu S."/>
            <person name="Kim W."/>
        </authorList>
    </citation>
    <scope>NUCLEOTIDE SEQUENCE [LARGE SCALE GENOMIC DNA]</scope>
    <source>
        <tissue evidence="1">Muscle</tissue>
    </source>
</reference>
<organism evidence="1 2">
    <name type="scientific">Portunus trituberculatus</name>
    <name type="common">Swimming crab</name>
    <name type="synonym">Neptunus trituberculatus</name>
    <dbReference type="NCBI Taxonomy" id="210409"/>
    <lineage>
        <taxon>Eukaryota</taxon>
        <taxon>Metazoa</taxon>
        <taxon>Ecdysozoa</taxon>
        <taxon>Arthropoda</taxon>
        <taxon>Crustacea</taxon>
        <taxon>Multicrustacea</taxon>
        <taxon>Malacostraca</taxon>
        <taxon>Eumalacostraca</taxon>
        <taxon>Eucarida</taxon>
        <taxon>Decapoda</taxon>
        <taxon>Pleocyemata</taxon>
        <taxon>Brachyura</taxon>
        <taxon>Eubrachyura</taxon>
        <taxon>Portunoidea</taxon>
        <taxon>Portunidae</taxon>
        <taxon>Portuninae</taxon>
        <taxon>Portunus</taxon>
    </lineage>
</organism>
<comment type="caution">
    <text evidence="1">The sequence shown here is derived from an EMBL/GenBank/DDBJ whole genome shotgun (WGS) entry which is preliminary data.</text>
</comment>
<sequence>MVGYARSKLLFREISVFEFRLLTSTTNFQAASCVTPASTKSQTSTETQTPHYYITQVHTLLFAANDTKPHLINFVQHWRKFPIEHFITLLVDHRDALPKGLAKGFYLSLMEYGRAHRETHSSMTCKEGCCGSQSKPNSSPVLASLPRPASSIRKYLQYVFQRKQGVIKGQGEELGEESWVLLCIGLLAQQVWLN</sequence>
<keyword evidence="2" id="KW-1185">Reference proteome</keyword>
<evidence type="ECO:0000313" key="1">
    <source>
        <dbReference type="EMBL" id="MPC17972.1"/>
    </source>
</evidence>
<dbReference type="Proteomes" id="UP000324222">
    <property type="component" value="Unassembled WGS sequence"/>
</dbReference>
<name>A0A5B7D9P3_PORTR</name>
<evidence type="ECO:0000313" key="2">
    <source>
        <dbReference type="Proteomes" id="UP000324222"/>
    </source>
</evidence>
<accession>A0A5B7D9P3</accession>
<proteinExistence type="predicted"/>